<evidence type="ECO:0000256" key="7">
    <source>
        <dbReference type="ARBA" id="ARBA00023136"/>
    </source>
</evidence>
<evidence type="ECO:0000256" key="10">
    <source>
        <dbReference type="SAM" id="Phobius"/>
    </source>
</evidence>
<dbReference type="EMBL" id="BAABWU010000017">
    <property type="protein sequence ID" value="GAA6198000.1"/>
    <property type="molecule type" value="Genomic_DNA"/>
</dbReference>
<dbReference type="RefSeq" id="WP_353401822.1">
    <property type="nucleotide sequence ID" value="NZ_BAABWU010000017.1"/>
</dbReference>
<keyword evidence="4" id="KW-0997">Cell inner membrane</keyword>
<evidence type="ECO:0000256" key="5">
    <source>
        <dbReference type="ARBA" id="ARBA00022692"/>
    </source>
</evidence>
<feature type="transmembrane region" description="Helical" evidence="10">
    <location>
        <begin position="126"/>
        <end position="144"/>
    </location>
</feature>
<dbReference type="PANTHER" id="PTHR30487:SF0">
    <property type="entry name" value="PREPILIN LEADER PEPTIDASE_N-METHYLTRANSFERASE-RELATED"/>
    <property type="match status" value="1"/>
</dbReference>
<keyword evidence="7 10" id="KW-0472">Membrane</keyword>
<evidence type="ECO:0000259" key="12">
    <source>
        <dbReference type="Pfam" id="PF06750"/>
    </source>
</evidence>
<evidence type="ECO:0000313" key="14">
    <source>
        <dbReference type="Proteomes" id="UP001441944"/>
    </source>
</evidence>
<name>A0ABQ0AQ52_9RHOB</name>
<dbReference type="PRINTS" id="PR00864">
    <property type="entry name" value="PREPILNPTASE"/>
</dbReference>
<dbReference type="PANTHER" id="PTHR30487">
    <property type="entry name" value="TYPE 4 PREPILIN-LIKE PROTEINS LEADER PEPTIDE-PROCESSING ENZYME"/>
    <property type="match status" value="1"/>
</dbReference>
<reference evidence="13 14" key="1">
    <citation type="submission" date="2024-04" db="EMBL/GenBank/DDBJ databases">
        <title>Draft genome sequence of Pseudophaeobacter arcticus NBRC 116598.</title>
        <authorList>
            <person name="Miyakawa T."/>
            <person name="Kusuya Y."/>
            <person name="Miura T."/>
        </authorList>
    </citation>
    <scope>NUCLEOTIDE SEQUENCE [LARGE SCALE GENOMIC DNA]</scope>
    <source>
        <strain evidence="13 14">SU-CL00105</strain>
    </source>
</reference>
<keyword evidence="9" id="KW-0378">Hydrolase</keyword>
<dbReference type="InterPro" id="IPR014032">
    <property type="entry name" value="Peptidase_A24A_bac"/>
</dbReference>
<dbReference type="EC" id="2.1.1.-" evidence="9"/>
<dbReference type="Gene3D" id="1.20.120.1220">
    <property type="match status" value="1"/>
</dbReference>
<keyword evidence="3" id="KW-1003">Cell membrane</keyword>
<proteinExistence type="inferred from homology"/>
<keyword evidence="9" id="KW-0808">Transferase</keyword>
<comment type="subcellular location">
    <subcellularLocation>
        <location evidence="1">Cell inner membrane</location>
        <topology evidence="1">Multi-pass membrane protein</topology>
    </subcellularLocation>
    <subcellularLocation>
        <location evidence="9">Cell membrane</location>
        <topology evidence="9">Multi-pass membrane protein</topology>
    </subcellularLocation>
</comment>
<dbReference type="InterPro" id="IPR010627">
    <property type="entry name" value="Prepilin_pept_A24_N"/>
</dbReference>
<evidence type="ECO:0000256" key="2">
    <source>
        <dbReference type="ARBA" id="ARBA00005801"/>
    </source>
</evidence>
<keyword evidence="9" id="KW-0511">Multifunctional enzyme</keyword>
<evidence type="ECO:0000256" key="9">
    <source>
        <dbReference type="RuleBase" id="RU003794"/>
    </source>
</evidence>
<comment type="similarity">
    <text evidence="2 8">Belongs to the peptidase A24 family.</text>
</comment>
<evidence type="ECO:0000256" key="8">
    <source>
        <dbReference type="RuleBase" id="RU003793"/>
    </source>
</evidence>
<comment type="caution">
    <text evidence="13">The sequence shown here is derived from an EMBL/GenBank/DDBJ whole genome shotgun (WGS) entry which is preliminary data.</text>
</comment>
<dbReference type="EC" id="3.4.23.43" evidence="9"/>
<feature type="domain" description="Prepilin peptidase A24 N-terminal" evidence="12">
    <location>
        <begin position="13"/>
        <end position="90"/>
    </location>
</feature>
<evidence type="ECO:0000256" key="6">
    <source>
        <dbReference type="ARBA" id="ARBA00022989"/>
    </source>
</evidence>
<accession>A0ABQ0AQ52</accession>
<keyword evidence="9" id="KW-0489">Methyltransferase</keyword>
<dbReference type="Pfam" id="PF01478">
    <property type="entry name" value="Peptidase_A24"/>
    <property type="match status" value="1"/>
</dbReference>
<feature type="transmembrane region" description="Helical" evidence="10">
    <location>
        <begin position="81"/>
        <end position="114"/>
    </location>
</feature>
<feature type="transmembrane region" description="Helical" evidence="10">
    <location>
        <begin position="203"/>
        <end position="226"/>
    </location>
</feature>
<keyword evidence="9" id="KW-0645">Protease</keyword>
<dbReference type="InterPro" id="IPR000045">
    <property type="entry name" value="Prepilin_IV_endopep_pep"/>
</dbReference>
<dbReference type="Pfam" id="PF06750">
    <property type="entry name" value="A24_N_bact"/>
    <property type="match status" value="1"/>
</dbReference>
<evidence type="ECO:0000256" key="4">
    <source>
        <dbReference type="ARBA" id="ARBA00022519"/>
    </source>
</evidence>
<dbReference type="InterPro" id="IPR050882">
    <property type="entry name" value="Prepilin_peptidase/N-MTase"/>
</dbReference>
<gene>
    <name evidence="13" type="ORF">NBRC116598_34450</name>
</gene>
<evidence type="ECO:0000256" key="1">
    <source>
        <dbReference type="ARBA" id="ARBA00004429"/>
    </source>
</evidence>
<evidence type="ECO:0000256" key="3">
    <source>
        <dbReference type="ARBA" id="ARBA00022475"/>
    </source>
</evidence>
<protein>
    <recommendedName>
        <fullName evidence="9">Prepilin leader peptidase/N-methyltransferase</fullName>
        <ecNumber evidence="9">2.1.1.-</ecNumber>
        <ecNumber evidence="9">3.4.23.43</ecNumber>
    </recommendedName>
</protein>
<comment type="function">
    <text evidence="9">Plays an essential role in type IV pili and type II pseudopili formation by proteolytically removing the leader sequence from substrate proteins and subsequently monomethylating the alpha-amino group of the newly exposed N-terminal phenylalanine.</text>
</comment>
<comment type="catalytic activity">
    <reaction evidence="9">
        <text>Typically cleaves a -Gly-|-Phe- bond to release an N-terminal, basic peptide of 5-8 residues from type IV prepilin, and then N-methylates the new N-terminal amino group, the methyl donor being S-adenosyl-L-methionine.</text>
        <dbReference type="EC" id="3.4.23.43"/>
    </reaction>
</comment>
<keyword evidence="6 10" id="KW-1133">Transmembrane helix</keyword>
<keyword evidence="5 9" id="KW-0812">Transmembrane</keyword>
<keyword evidence="14" id="KW-1185">Reference proteome</keyword>
<feature type="transmembrane region" description="Helical" evidence="10">
    <location>
        <begin position="238"/>
        <end position="259"/>
    </location>
</feature>
<sequence length="267" mass="27385">MTEGLTLFVILLAPAMGSFLALLAERLPQQEDVIAKPSACCSCGTDLQARDLVPLVSYLLLHGRCRHCGAVIPARLFYMEILALGAAVLACAAGGGPAVVLLSCLFLWLLLALALTDLLWLRLPDLLTAGVFALGLGLAVVTSPAPVPEALGFALLGAGLGAGSFLALRTGYRALRGREGLGLGDVKLMAGLGAFAGPLDLPLLVLMAALMALLGGLGLSLHTRGLSAAGDQERQGPLALMPLPFGTALAAAAALIWVLRAAHLLPF</sequence>
<evidence type="ECO:0000313" key="13">
    <source>
        <dbReference type="EMBL" id="GAA6198000.1"/>
    </source>
</evidence>
<dbReference type="Proteomes" id="UP001441944">
    <property type="component" value="Unassembled WGS sequence"/>
</dbReference>
<evidence type="ECO:0000259" key="11">
    <source>
        <dbReference type="Pfam" id="PF01478"/>
    </source>
</evidence>
<feature type="domain" description="Prepilin type IV endopeptidase peptidase" evidence="11">
    <location>
        <begin position="104"/>
        <end position="215"/>
    </location>
</feature>
<feature type="transmembrane region" description="Helical" evidence="10">
    <location>
        <begin position="150"/>
        <end position="168"/>
    </location>
</feature>
<organism evidence="13 14">
    <name type="scientific">Pseudophaeobacter arcticus</name>
    <dbReference type="NCBI Taxonomy" id="385492"/>
    <lineage>
        <taxon>Bacteria</taxon>
        <taxon>Pseudomonadati</taxon>
        <taxon>Pseudomonadota</taxon>
        <taxon>Alphaproteobacteria</taxon>
        <taxon>Rhodobacterales</taxon>
        <taxon>Paracoccaceae</taxon>
        <taxon>Pseudophaeobacter</taxon>
    </lineage>
</organism>